<dbReference type="Pfam" id="PF02932">
    <property type="entry name" value="Neur_chan_memb"/>
    <property type="match status" value="1"/>
</dbReference>
<keyword evidence="2 5" id="KW-0812">Transmembrane</keyword>
<proteinExistence type="predicted"/>
<keyword evidence="3 5" id="KW-1133">Transmembrane helix</keyword>
<keyword evidence="10" id="KW-1185">Reference proteome</keyword>
<evidence type="ECO:0000256" key="3">
    <source>
        <dbReference type="ARBA" id="ARBA00022989"/>
    </source>
</evidence>
<evidence type="ECO:0000256" key="4">
    <source>
        <dbReference type="ARBA" id="ARBA00023136"/>
    </source>
</evidence>
<evidence type="ECO:0000256" key="1">
    <source>
        <dbReference type="ARBA" id="ARBA00004141"/>
    </source>
</evidence>
<feature type="transmembrane region" description="Helical" evidence="5">
    <location>
        <begin position="74"/>
        <end position="92"/>
    </location>
</feature>
<dbReference type="GO" id="GO:0016020">
    <property type="term" value="C:membrane"/>
    <property type="evidence" value="ECO:0007669"/>
    <property type="project" value="UniProtKB-SubCell"/>
</dbReference>
<sequence length="186" mass="21469">QVCSLIFGTWTYTSFKMNMTNSTEQVIMYDYNTSGEWHITGTSVDRLEFVYDCCPNSRFSKVEASIYLKRRHRFYTLNLVLPCAMLSSLTLVTFLSPPDQGEKISLGISILLSFNVFMLSLSENMPKTSETLPLFSIYTTFVMLMNTWSVMLTVLVLNLHHRNEDKPVPQWVRTLVFEGIARMLCM</sequence>
<evidence type="ECO:0000259" key="6">
    <source>
        <dbReference type="Pfam" id="PF02931"/>
    </source>
</evidence>
<name>R7TZ19_CAPTE</name>
<gene>
    <name evidence="8" type="ORF">CAPTEDRAFT_76688</name>
</gene>
<evidence type="ECO:0000313" key="10">
    <source>
        <dbReference type="Proteomes" id="UP000014760"/>
    </source>
</evidence>
<feature type="non-terminal residue" evidence="8">
    <location>
        <position position="1"/>
    </location>
</feature>
<evidence type="ECO:0000259" key="7">
    <source>
        <dbReference type="Pfam" id="PF02932"/>
    </source>
</evidence>
<dbReference type="Pfam" id="PF02931">
    <property type="entry name" value="Neur_chan_LBD"/>
    <property type="match status" value="1"/>
</dbReference>
<keyword evidence="4 5" id="KW-0472">Membrane</keyword>
<reference evidence="10" key="1">
    <citation type="submission" date="2012-12" db="EMBL/GenBank/DDBJ databases">
        <authorList>
            <person name="Hellsten U."/>
            <person name="Grimwood J."/>
            <person name="Chapman J.A."/>
            <person name="Shapiro H."/>
            <person name="Aerts A."/>
            <person name="Otillar R.P."/>
            <person name="Terry A.Y."/>
            <person name="Boore J.L."/>
            <person name="Simakov O."/>
            <person name="Marletaz F."/>
            <person name="Cho S.-J."/>
            <person name="Edsinger-Gonzales E."/>
            <person name="Havlak P."/>
            <person name="Kuo D.-H."/>
            <person name="Larsson T."/>
            <person name="Lv J."/>
            <person name="Arendt D."/>
            <person name="Savage R."/>
            <person name="Osoegawa K."/>
            <person name="de Jong P."/>
            <person name="Lindberg D.R."/>
            <person name="Seaver E.C."/>
            <person name="Weisblat D.A."/>
            <person name="Putnam N.H."/>
            <person name="Grigoriev I.V."/>
            <person name="Rokhsar D.S."/>
        </authorList>
    </citation>
    <scope>NUCLEOTIDE SEQUENCE</scope>
    <source>
        <strain evidence="10">I ESC-2004</strain>
    </source>
</reference>
<dbReference type="CDD" id="cd19051">
    <property type="entry name" value="LGIC_TM_cation"/>
    <property type="match status" value="1"/>
</dbReference>
<protein>
    <recommendedName>
        <fullName evidence="11">Neurotransmitter-gated ion-channel transmembrane domain-containing protein</fullName>
    </recommendedName>
</protein>
<dbReference type="InterPro" id="IPR006202">
    <property type="entry name" value="Neur_chan_lig-bd"/>
</dbReference>
<feature type="domain" description="Neurotransmitter-gated ion-channel transmembrane" evidence="7">
    <location>
        <begin position="79"/>
        <end position="186"/>
    </location>
</feature>
<feature type="transmembrane region" description="Helical" evidence="5">
    <location>
        <begin position="104"/>
        <end position="122"/>
    </location>
</feature>
<dbReference type="Gene3D" id="2.70.170.10">
    <property type="entry name" value="Neurotransmitter-gated ion-channel ligand-binding domain"/>
    <property type="match status" value="1"/>
</dbReference>
<evidence type="ECO:0000313" key="8">
    <source>
        <dbReference type="EMBL" id="ELT96195.1"/>
    </source>
</evidence>
<dbReference type="InterPro" id="IPR038050">
    <property type="entry name" value="Neuro_actylchol_rec"/>
</dbReference>
<dbReference type="GO" id="GO:0004888">
    <property type="term" value="F:transmembrane signaling receptor activity"/>
    <property type="evidence" value="ECO:0007669"/>
    <property type="project" value="InterPro"/>
</dbReference>
<feature type="non-terminal residue" evidence="8">
    <location>
        <position position="186"/>
    </location>
</feature>
<dbReference type="STRING" id="283909.R7TZ19"/>
<evidence type="ECO:0000256" key="5">
    <source>
        <dbReference type="SAM" id="Phobius"/>
    </source>
</evidence>
<dbReference type="Gene3D" id="1.20.58.390">
    <property type="entry name" value="Neurotransmitter-gated ion-channel transmembrane domain"/>
    <property type="match status" value="1"/>
</dbReference>
<dbReference type="Proteomes" id="UP000014760">
    <property type="component" value="Unassembled WGS sequence"/>
</dbReference>
<dbReference type="EMBL" id="KB308885">
    <property type="protein sequence ID" value="ELT96195.1"/>
    <property type="molecule type" value="Genomic_DNA"/>
</dbReference>
<reference evidence="9" key="3">
    <citation type="submission" date="2015-06" db="UniProtKB">
        <authorList>
            <consortium name="EnsemblMetazoa"/>
        </authorList>
    </citation>
    <scope>IDENTIFICATION</scope>
</reference>
<evidence type="ECO:0000256" key="2">
    <source>
        <dbReference type="ARBA" id="ARBA00022692"/>
    </source>
</evidence>
<dbReference type="AlphaFoldDB" id="R7TZ19"/>
<dbReference type="SUPFAM" id="SSF90112">
    <property type="entry name" value="Neurotransmitter-gated ion-channel transmembrane pore"/>
    <property type="match status" value="1"/>
</dbReference>
<dbReference type="InterPro" id="IPR036719">
    <property type="entry name" value="Neuro-gated_channel_TM_sf"/>
</dbReference>
<accession>R7TZ19</accession>
<dbReference type="SUPFAM" id="SSF63712">
    <property type="entry name" value="Nicotinic receptor ligand binding domain-like"/>
    <property type="match status" value="1"/>
</dbReference>
<feature type="domain" description="Neurotransmitter-gated ion-channel ligand-binding" evidence="6">
    <location>
        <begin position="1"/>
        <end position="71"/>
    </location>
</feature>
<dbReference type="PANTHER" id="PTHR18945">
    <property type="entry name" value="NEUROTRANSMITTER GATED ION CHANNEL"/>
    <property type="match status" value="1"/>
</dbReference>
<dbReference type="HOGENOM" id="CLU_018074_2_4_1"/>
<comment type="subcellular location">
    <subcellularLocation>
        <location evidence="1">Membrane</location>
        <topology evidence="1">Multi-pass membrane protein</topology>
    </subcellularLocation>
</comment>
<dbReference type="EnsemblMetazoa" id="CapteT76688">
    <property type="protein sequence ID" value="CapteP76688"/>
    <property type="gene ID" value="CapteG76688"/>
</dbReference>
<dbReference type="OrthoDB" id="5975154at2759"/>
<reference evidence="8 10" key="2">
    <citation type="journal article" date="2013" name="Nature">
        <title>Insights into bilaterian evolution from three spiralian genomes.</title>
        <authorList>
            <person name="Simakov O."/>
            <person name="Marletaz F."/>
            <person name="Cho S.J."/>
            <person name="Edsinger-Gonzales E."/>
            <person name="Havlak P."/>
            <person name="Hellsten U."/>
            <person name="Kuo D.H."/>
            <person name="Larsson T."/>
            <person name="Lv J."/>
            <person name="Arendt D."/>
            <person name="Savage R."/>
            <person name="Osoegawa K."/>
            <person name="de Jong P."/>
            <person name="Grimwood J."/>
            <person name="Chapman J.A."/>
            <person name="Shapiro H."/>
            <person name="Aerts A."/>
            <person name="Otillar R.P."/>
            <person name="Terry A.Y."/>
            <person name="Boore J.L."/>
            <person name="Grigoriev I.V."/>
            <person name="Lindberg D.R."/>
            <person name="Seaver E.C."/>
            <person name="Weisblat D.A."/>
            <person name="Putnam N.H."/>
            <person name="Rokhsar D.S."/>
        </authorList>
    </citation>
    <scope>NUCLEOTIDE SEQUENCE</scope>
    <source>
        <strain evidence="8 10">I ESC-2004</strain>
    </source>
</reference>
<dbReference type="InterPro" id="IPR006029">
    <property type="entry name" value="Neurotrans-gated_channel_TM"/>
</dbReference>
<dbReference type="GO" id="GO:0005230">
    <property type="term" value="F:extracellular ligand-gated monoatomic ion channel activity"/>
    <property type="evidence" value="ECO:0007669"/>
    <property type="project" value="InterPro"/>
</dbReference>
<organism evidence="8">
    <name type="scientific">Capitella teleta</name>
    <name type="common">Polychaete worm</name>
    <dbReference type="NCBI Taxonomy" id="283909"/>
    <lineage>
        <taxon>Eukaryota</taxon>
        <taxon>Metazoa</taxon>
        <taxon>Spiralia</taxon>
        <taxon>Lophotrochozoa</taxon>
        <taxon>Annelida</taxon>
        <taxon>Polychaeta</taxon>
        <taxon>Sedentaria</taxon>
        <taxon>Scolecida</taxon>
        <taxon>Capitellidae</taxon>
        <taxon>Capitella</taxon>
    </lineage>
</organism>
<evidence type="ECO:0000313" key="9">
    <source>
        <dbReference type="EnsemblMetazoa" id="CapteP76688"/>
    </source>
</evidence>
<dbReference type="InterPro" id="IPR006201">
    <property type="entry name" value="Neur_channel"/>
</dbReference>
<dbReference type="OMA" id="FIMNTIT"/>
<dbReference type="EMBL" id="AMQN01002289">
    <property type="status" value="NOT_ANNOTATED_CDS"/>
    <property type="molecule type" value="Genomic_DNA"/>
</dbReference>
<dbReference type="InterPro" id="IPR036734">
    <property type="entry name" value="Neur_chan_lig-bd_sf"/>
</dbReference>
<feature type="transmembrane region" description="Helical" evidence="5">
    <location>
        <begin position="134"/>
        <end position="157"/>
    </location>
</feature>
<dbReference type="FunFam" id="1.20.58.390:FF:000043">
    <property type="entry name" value="AcetylCholine Receptor"/>
    <property type="match status" value="1"/>
</dbReference>
<evidence type="ECO:0008006" key="11">
    <source>
        <dbReference type="Google" id="ProtNLM"/>
    </source>
</evidence>